<dbReference type="EMBL" id="NAJP01000027">
    <property type="protein sequence ID" value="TKA41638.1"/>
    <property type="molecule type" value="Genomic_DNA"/>
</dbReference>
<evidence type="ECO:0000256" key="1">
    <source>
        <dbReference type="SAM" id="MobiDB-lite"/>
    </source>
</evidence>
<gene>
    <name evidence="2" type="ORF">B0A54_06526</name>
</gene>
<accession>A0A4U0UZF7</accession>
<dbReference type="Proteomes" id="UP000310066">
    <property type="component" value="Unassembled WGS sequence"/>
</dbReference>
<protein>
    <submittedName>
        <fullName evidence="2">Uncharacterized protein</fullName>
    </submittedName>
</protein>
<dbReference type="OrthoDB" id="3890560at2759"/>
<feature type="compositionally biased region" description="Polar residues" evidence="1">
    <location>
        <begin position="145"/>
        <end position="158"/>
    </location>
</feature>
<reference evidence="2 3" key="1">
    <citation type="submission" date="2017-03" db="EMBL/GenBank/DDBJ databases">
        <title>Genomes of endolithic fungi from Antarctica.</title>
        <authorList>
            <person name="Coleine C."/>
            <person name="Masonjones S."/>
            <person name="Stajich J.E."/>
        </authorList>
    </citation>
    <scope>NUCLEOTIDE SEQUENCE [LARGE SCALE GENOMIC DNA]</scope>
    <source>
        <strain evidence="2 3">CCFEE 5311</strain>
    </source>
</reference>
<evidence type="ECO:0000313" key="3">
    <source>
        <dbReference type="Proteomes" id="UP000310066"/>
    </source>
</evidence>
<comment type="caution">
    <text evidence="2">The sequence shown here is derived from an EMBL/GenBank/DDBJ whole genome shotgun (WGS) entry which is preliminary data.</text>
</comment>
<proteinExistence type="predicted"/>
<sequence length="174" mass="18999">MPRNTNPHTDYSQVRELLQLLSTQINGLRLDGDNTPSRVLLKSELEPPSKVEGLLNKGLWYKAVIVRGDHPYIESVWSPSVKAALEALLEATMEFAAIPGTGNFFTEGHYAWELERTKADYQIVPFAVPLGHESATGFDAAAVSAPTQTQAGPSSRAQPQGGRGRAQNWDGRSI</sequence>
<organism evidence="2 3">
    <name type="scientific">Friedmanniomyces endolithicus</name>
    <dbReference type="NCBI Taxonomy" id="329885"/>
    <lineage>
        <taxon>Eukaryota</taxon>
        <taxon>Fungi</taxon>
        <taxon>Dikarya</taxon>
        <taxon>Ascomycota</taxon>
        <taxon>Pezizomycotina</taxon>
        <taxon>Dothideomycetes</taxon>
        <taxon>Dothideomycetidae</taxon>
        <taxon>Mycosphaerellales</taxon>
        <taxon>Teratosphaeriaceae</taxon>
        <taxon>Friedmanniomyces</taxon>
    </lineage>
</organism>
<name>A0A4U0UZF7_9PEZI</name>
<evidence type="ECO:0000313" key="2">
    <source>
        <dbReference type="EMBL" id="TKA41638.1"/>
    </source>
</evidence>
<dbReference type="AlphaFoldDB" id="A0A4U0UZF7"/>
<feature type="region of interest" description="Disordered" evidence="1">
    <location>
        <begin position="144"/>
        <end position="174"/>
    </location>
</feature>